<sequence>MMNEKFIGENIKALRDKMGFSQTSIARFLNVDQSLISKVEKGERTLSADMLEKLACLFGISVNDMESNVIEASELSVAFRANDLTNEDMETISVINRIALNSEVMGKLLKEANE</sequence>
<dbReference type="Gene3D" id="1.10.260.40">
    <property type="entry name" value="lambda repressor-like DNA-binding domains"/>
    <property type="match status" value="1"/>
</dbReference>
<accession>A0AAE3JDD0</accession>
<evidence type="ECO:0000313" key="4">
    <source>
        <dbReference type="Proteomes" id="UP001198200"/>
    </source>
</evidence>
<dbReference type="CDD" id="cd00093">
    <property type="entry name" value="HTH_XRE"/>
    <property type="match status" value="1"/>
</dbReference>
<dbReference type="SUPFAM" id="SSF47413">
    <property type="entry name" value="lambda repressor-like DNA-binding domains"/>
    <property type="match status" value="1"/>
</dbReference>
<dbReference type="InterPro" id="IPR010982">
    <property type="entry name" value="Lambda_DNA-bd_dom_sf"/>
</dbReference>
<dbReference type="Proteomes" id="UP001198200">
    <property type="component" value="Unassembled WGS sequence"/>
</dbReference>
<reference evidence="3 4" key="1">
    <citation type="submission" date="2021-10" db="EMBL/GenBank/DDBJ databases">
        <title>Anaerobic single-cell dispensing facilitates the cultivation of human gut bacteria.</title>
        <authorList>
            <person name="Afrizal A."/>
        </authorList>
    </citation>
    <scope>NUCLEOTIDE SEQUENCE [LARGE SCALE GENOMIC DNA]</scope>
    <source>
        <strain evidence="3 4">CLA-AA-H224</strain>
    </source>
</reference>
<gene>
    <name evidence="3" type="ORF">LKD48_08410</name>
</gene>
<evidence type="ECO:0000259" key="2">
    <source>
        <dbReference type="PROSITE" id="PS50943"/>
    </source>
</evidence>
<protein>
    <submittedName>
        <fullName evidence="3">Helix-turn-helix domain-containing protein</fullName>
    </submittedName>
</protein>
<keyword evidence="1" id="KW-0238">DNA-binding</keyword>
<dbReference type="SMART" id="SM00530">
    <property type="entry name" value="HTH_XRE"/>
    <property type="match status" value="1"/>
</dbReference>
<dbReference type="InterPro" id="IPR001387">
    <property type="entry name" value="Cro/C1-type_HTH"/>
</dbReference>
<dbReference type="PANTHER" id="PTHR46558">
    <property type="entry name" value="TRACRIPTIONAL REGULATORY PROTEIN-RELATED-RELATED"/>
    <property type="match status" value="1"/>
</dbReference>
<comment type="caution">
    <text evidence="3">The sequence shown here is derived from an EMBL/GenBank/DDBJ whole genome shotgun (WGS) entry which is preliminary data.</text>
</comment>
<dbReference type="PANTHER" id="PTHR46558:SF11">
    <property type="entry name" value="HTH-TYPE TRANSCRIPTIONAL REGULATOR XRE"/>
    <property type="match status" value="1"/>
</dbReference>
<dbReference type="AlphaFoldDB" id="A0AAE3JDD0"/>
<organism evidence="3 4">
    <name type="scientific">Anthropogastromicrobium aceti</name>
    <dbReference type="NCBI Taxonomy" id="2981768"/>
    <lineage>
        <taxon>Bacteria</taxon>
        <taxon>Bacillati</taxon>
        <taxon>Bacillota</taxon>
        <taxon>Clostridia</taxon>
        <taxon>Lachnospirales</taxon>
        <taxon>Lachnospiraceae</taxon>
        <taxon>Anthropogastromicrobium</taxon>
    </lineage>
</organism>
<dbReference type="GO" id="GO:0003677">
    <property type="term" value="F:DNA binding"/>
    <property type="evidence" value="ECO:0007669"/>
    <property type="project" value="UniProtKB-KW"/>
</dbReference>
<dbReference type="RefSeq" id="WP_308731740.1">
    <property type="nucleotide sequence ID" value="NZ_JAJEQN010000018.1"/>
</dbReference>
<dbReference type="EMBL" id="JAJEQN010000018">
    <property type="protein sequence ID" value="MCC2221652.1"/>
    <property type="molecule type" value="Genomic_DNA"/>
</dbReference>
<dbReference type="Pfam" id="PF01381">
    <property type="entry name" value="HTH_3"/>
    <property type="match status" value="1"/>
</dbReference>
<evidence type="ECO:0000313" key="3">
    <source>
        <dbReference type="EMBL" id="MCC2221652.1"/>
    </source>
</evidence>
<feature type="domain" description="HTH cro/C1-type" evidence="2">
    <location>
        <begin position="11"/>
        <end position="65"/>
    </location>
</feature>
<keyword evidence="4" id="KW-1185">Reference proteome</keyword>
<proteinExistence type="predicted"/>
<evidence type="ECO:0000256" key="1">
    <source>
        <dbReference type="ARBA" id="ARBA00023125"/>
    </source>
</evidence>
<dbReference type="PROSITE" id="PS50943">
    <property type="entry name" value="HTH_CROC1"/>
    <property type="match status" value="1"/>
</dbReference>
<name>A0AAE3JDD0_9FIRM</name>